<dbReference type="AlphaFoldDB" id="A0ABD1Y1E4"/>
<keyword evidence="3" id="KW-1185">Reference proteome</keyword>
<feature type="region of interest" description="Disordered" evidence="1">
    <location>
        <begin position="1"/>
        <end position="58"/>
    </location>
</feature>
<dbReference type="Proteomes" id="UP001605036">
    <property type="component" value="Unassembled WGS sequence"/>
</dbReference>
<dbReference type="EMBL" id="JBHFFA010000006">
    <property type="protein sequence ID" value="KAL2620580.1"/>
    <property type="molecule type" value="Genomic_DNA"/>
</dbReference>
<comment type="caution">
    <text evidence="2">The sequence shown here is derived from an EMBL/GenBank/DDBJ whole genome shotgun (WGS) entry which is preliminary data.</text>
</comment>
<evidence type="ECO:0000256" key="1">
    <source>
        <dbReference type="SAM" id="MobiDB-lite"/>
    </source>
</evidence>
<protein>
    <recommendedName>
        <fullName evidence="4">Ribosomal protein S14</fullName>
    </recommendedName>
</protein>
<proteinExistence type="predicted"/>
<evidence type="ECO:0000313" key="2">
    <source>
        <dbReference type="EMBL" id="KAL2620580.1"/>
    </source>
</evidence>
<accession>A0ABD1Y1E4</accession>
<evidence type="ECO:0008006" key="4">
    <source>
        <dbReference type="Google" id="ProtNLM"/>
    </source>
</evidence>
<reference evidence="2 3" key="1">
    <citation type="submission" date="2024-09" db="EMBL/GenBank/DDBJ databases">
        <title>Chromosome-scale assembly of Riccia fluitans.</title>
        <authorList>
            <person name="Paukszto L."/>
            <person name="Sawicki J."/>
            <person name="Karawczyk K."/>
            <person name="Piernik-Szablinska J."/>
            <person name="Szczecinska M."/>
            <person name="Mazdziarz M."/>
        </authorList>
    </citation>
    <scope>NUCLEOTIDE SEQUENCE [LARGE SCALE GENOMIC DNA]</scope>
    <source>
        <strain evidence="2">Rf_01</strain>
        <tissue evidence="2">Aerial parts of the thallus</tissue>
    </source>
</reference>
<feature type="compositionally biased region" description="Polar residues" evidence="1">
    <location>
        <begin position="1"/>
        <end position="12"/>
    </location>
</feature>
<organism evidence="2 3">
    <name type="scientific">Riccia fluitans</name>
    <dbReference type="NCBI Taxonomy" id="41844"/>
    <lineage>
        <taxon>Eukaryota</taxon>
        <taxon>Viridiplantae</taxon>
        <taxon>Streptophyta</taxon>
        <taxon>Embryophyta</taxon>
        <taxon>Marchantiophyta</taxon>
        <taxon>Marchantiopsida</taxon>
        <taxon>Marchantiidae</taxon>
        <taxon>Marchantiales</taxon>
        <taxon>Ricciaceae</taxon>
        <taxon>Riccia</taxon>
    </lineage>
</organism>
<evidence type="ECO:0000313" key="3">
    <source>
        <dbReference type="Proteomes" id="UP001605036"/>
    </source>
</evidence>
<name>A0ABD1Y1E4_9MARC</name>
<sequence>MLRGMTLSSHAAKQQRRESKVQTYLTLQADRANKAREEPPWPSSKHRKQWQRPSTNSGIATIRATGIPGKQIGMKQKKPQLAISWRRHSKFAQ</sequence>
<gene>
    <name evidence="2" type="ORF">R1flu_000785</name>
</gene>
<feature type="region of interest" description="Disordered" evidence="1">
    <location>
        <begin position="72"/>
        <end position="93"/>
    </location>
</feature>